<evidence type="ECO:0000256" key="2">
    <source>
        <dbReference type="ARBA" id="ARBA00010183"/>
    </source>
</evidence>
<dbReference type="AlphaFoldDB" id="A0A1G2CDY9"/>
<dbReference type="Gene3D" id="3.30.160.20">
    <property type="match status" value="1"/>
</dbReference>
<dbReference type="STRING" id="1798650.A2945_01020"/>
<keyword evidence="9" id="KW-0699">rRNA-binding</keyword>
<evidence type="ECO:0000313" key="13">
    <source>
        <dbReference type="Proteomes" id="UP000178880"/>
    </source>
</evidence>
<evidence type="ECO:0000313" key="12">
    <source>
        <dbReference type="EMBL" id="OGY99421.1"/>
    </source>
</evidence>
<comment type="cofactor">
    <cofactor evidence="9">
        <name>Mg(2+)</name>
        <dbReference type="ChEBI" id="CHEBI:18420"/>
    </cofactor>
</comment>
<evidence type="ECO:0000256" key="4">
    <source>
        <dbReference type="ARBA" id="ARBA00022664"/>
    </source>
</evidence>
<feature type="binding site" evidence="9">
    <location>
        <position position="122"/>
    </location>
    <ligand>
        <name>Mg(2+)</name>
        <dbReference type="ChEBI" id="CHEBI:18420"/>
    </ligand>
</feature>
<dbReference type="SUPFAM" id="SSF69065">
    <property type="entry name" value="RNase III domain-like"/>
    <property type="match status" value="1"/>
</dbReference>
<evidence type="ECO:0000256" key="8">
    <source>
        <dbReference type="ARBA" id="ARBA00022884"/>
    </source>
</evidence>
<dbReference type="EMBL" id="MHLA01000015">
    <property type="protein sequence ID" value="OGY99421.1"/>
    <property type="molecule type" value="Genomic_DNA"/>
</dbReference>
<evidence type="ECO:0000259" key="11">
    <source>
        <dbReference type="PROSITE" id="PS50142"/>
    </source>
</evidence>
<feature type="active site" evidence="9">
    <location>
        <position position="125"/>
    </location>
</feature>
<reference evidence="12 13" key="1">
    <citation type="journal article" date="2016" name="Nat. Commun.">
        <title>Thousands of microbial genomes shed light on interconnected biogeochemical processes in an aquifer system.</title>
        <authorList>
            <person name="Anantharaman K."/>
            <person name="Brown C.T."/>
            <person name="Hug L.A."/>
            <person name="Sharon I."/>
            <person name="Castelle C.J."/>
            <person name="Probst A.J."/>
            <person name="Thomas B.C."/>
            <person name="Singh A."/>
            <person name="Wilkins M.J."/>
            <person name="Karaoz U."/>
            <person name="Brodie E.L."/>
            <person name="Williams K.H."/>
            <person name="Hubbard S.S."/>
            <person name="Banfield J.F."/>
        </authorList>
    </citation>
    <scope>NUCLEOTIDE SEQUENCE [LARGE SCALE GENOMIC DNA]</scope>
</reference>
<keyword evidence="7 9" id="KW-0378">Hydrolase</keyword>
<dbReference type="InterPro" id="IPR036389">
    <property type="entry name" value="RNase_III_sf"/>
</dbReference>
<name>A0A1G2CDY9_9BACT</name>
<dbReference type="Gene3D" id="1.10.1520.10">
    <property type="entry name" value="Ribonuclease III domain"/>
    <property type="match status" value="1"/>
</dbReference>
<comment type="subunit">
    <text evidence="9">Homodimer.</text>
</comment>
<dbReference type="PANTHER" id="PTHR11207:SF0">
    <property type="entry name" value="RIBONUCLEASE 3"/>
    <property type="match status" value="1"/>
</dbReference>
<dbReference type="EC" id="3.1.26.3" evidence="9"/>
<dbReference type="CDD" id="cd10845">
    <property type="entry name" value="DSRM_RNAse_III_family"/>
    <property type="match status" value="1"/>
</dbReference>
<comment type="function">
    <text evidence="9">Digests double-stranded RNA. Involved in the processing of primary rRNA transcript to yield the immediate precursors to the large and small rRNAs (23S and 16S). Processes some mRNAs, and tRNAs when they are encoded in the rRNA operon. Processes pre-crRNA and tracrRNA of type II CRISPR loci if present in the organism.</text>
</comment>
<keyword evidence="9" id="KW-0479">Metal-binding</keyword>
<evidence type="ECO:0000256" key="1">
    <source>
        <dbReference type="ARBA" id="ARBA00000109"/>
    </source>
</evidence>
<proteinExistence type="inferred from homology"/>
<evidence type="ECO:0000256" key="3">
    <source>
        <dbReference type="ARBA" id="ARBA00022552"/>
    </source>
</evidence>
<dbReference type="GO" id="GO:0003725">
    <property type="term" value="F:double-stranded RNA binding"/>
    <property type="evidence" value="ECO:0007669"/>
    <property type="project" value="TreeGrafter"/>
</dbReference>
<keyword evidence="9" id="KW-0819">tRNA processing</keyword>
<dbReference type="PROSITE" id="PS50142">
    <property type="entry name" value="RNASE_3_2"/>
    <property type="match status" value="1"/>
</dbReference>
<comment type="similarity">
    <text evidence="2">Belongs to the ribonuclease III family.</text>
</comment>
<dbReference type="SMART" id="SM00358">
    <property type="entry name" value="DSRM"/>
    <property type="match status" value="1"/>
</dbReference>
<dbReference type="GO" id="GO:0010468">
    <property type="term" value="P:regulation of gene expression"/>
    <property type="evidence" value="ECO:0007669"/>
    <property type="project" value="TreeGrafter"/>
</dbReference>
<dbReference type="GO" id="GO:0005737">
    <property type="term" value="C:cytoplasm"/>
    <property type="evidence" value="ECO:0007669"/>
    <property type="project" value="UniProtKB-SubCell"/>
</dbReference>
<dbReference type="SUPFAM" id="SSF54768">
    <property type="entry name" value="dsRNA-binding domain-like"/>
    <property type="match status" value="1"/>
</dbReference>
<dbReference type="InterPro" id="IPR011907">
    <property type="entry name" value="RNase_III"/>
</dbReference>
<feature type="active site" evidence="9">
    <location>
        <position position="53"/>
    </location>
</feature>
<dbReference type="InterPro" id="IPR014720">
    <property type="entry name" value="dsRBD_dom"/>
</dbReference>
<comment type="subcellular location">
    <subcellularLocation>
        <location evidence="9">Cytoplasm</location>
    </subcellularLocation>
</comment>
<dbReference type="PROSITE" id="PS50137">
    <property type="entry name" value="DS_RBD"/>
    <property type="match status" value="1"/>
</dbReference>
<dbReference type="CDD" id="cd00593">
    <property type="entry name" value="RIBOc"/>
    <property type="match status" value="1"/>
</dbReference>
<keyword evidence="9" id="KW-0963">Cytoplasm</keyword>
<feature type="domain" description="DRBM" evidence="10">
    <location>
        <begin position="163"/>
        <end position="231"/>
    </location>
</feature>
<dbReference type="InterPro" id="IPR000999">
    <property type="entry name" value="RNase_III_dom"/>
</dbReference>
<keyword evidence="3 9" id="KW-0698">rRNA processing</keyword>
<dbReference type="Proteomes" id="UP000178880">
    <property type="component" value="Unassembled WGS sequence"/>
</dbReference>
<dbReference type="GO" id="GO:0046872">
    <property type="term" value="F:metal ion binding"/>
    <property type="evidence" value="ECO:0007669"/>
    <property type="project" value="UniProtKB-KW"/>
</dbReference>
<comment type="catalytic activity">
    <reaction evidence="1 9">
        <text>Endonucleolytic cleavage to 5'-phosphomonoester.</text>
        <dbReference type="EC" id="3.1.26.3"/>
    </reaction>
</comment>
<dbReference type="NCBIfam" id="TIGR02191">
    <property type="entry name" value="RNaseIII"/>
    <property type="match status" value="1"/>
</dbReference>
<keyword evidence="9" id="KW-0460">Magnesium</keyword>
<dbReference type="GO" id="GO:0004525">
    <property type="term" value="F:ribonuclease III activity"/>
    <property type="evidence" value="ECO:0007669"/>
    <property type="project" value="UniProtKB-UniRule"/>
</dbReference>
<gene>
    <name evidence="9" type="primary">rnc</name>
    <name evidence="12" type="ORF">A2945_01020</name>
</gene>
<organism evidence="12 13">
    <name type="scientific">Candidatus Liptonbacteria bacterium RIFCSPLOWO2_01_FULL_52_25</name>
    <dbReference type="NCBI Taxonomy" id="1798650"/>
    <lineage>
        <taxon>Bacteria</taxon>
        <taxon>Candidatus Liptoniibacteriota</taxon>
    </lineage>
</organism>
<evidence type="ECO:0000256" key="5">
    <source>
        <dbReference type="ARBA" id="ARBA00022722"/>
    </source>
</evidence>
<dbReference type="Pfam" id="PF14622">
    <property type="entry name" value="Ribonucleas_3_3"/>
    <property type="match status" value="1"/>
</dbReference>
<evidence type="ECO:0000259" key="10">
    <source>
        <dbReference type="PROSITE" id="PS50137"/>
    </source>
</evidence>
<dbReference type="Pfam" id="PF00035">
    <property type="entry name" value="dsrm"/>
    <property type="match status" value="1"/>
</dbReference>
<feature type="binding site" evidence="9">
    <location>
        <position position="49"/>
    </location>
    <ligand>
        <name>Mg(2+)</name>
        <dbReference type="ChEBI" id="CHEBI:18420"/>
    </ligand>
</feature>
<dbReference type="HAMAP" id="MF_00104">
    <property type="entry name" value="RNase_III"/>
    <property type="match status" value="1"/>
</dbReference>
<evidence type="ECO:0000256" key="9">
    <source>
        <dbReference type="HAMAP-Rule" id="MF_00104"/>
    </source>
</evidence>
<keyword evidence="5 9" id="KW-0540">Nuclease</keyword>
<dbReference type="PROSITE" id="PS00517">
    <property type="entry name" value="RNASE_3_1"/>
    <property type="match status" value="1"/>
</dbReference>
<dbReference type="GO" id="GO:0019843">
    <property type="term" value="F:rRNA binding"/>
    <property type="evidence" value="ECO:0007669"/>
    <property type="project" value="UniProtKB-KW"/>
</dbReference>
<comment type="caution">
    <text evidence="12">The sequence shown here is derived from an EMBL/GenBank/DDBJ whole genome shotgun (WGS) entry which is preliminary data.</text>
</comment>
<dbReference type="PANTHER" id="PTHR11207">
    <property type="entry name" value="RIBONUCLEASE III"/>
    <property type="match status" value="1"/>
</dbReference>
<feature type="binding site" evidence="9">
    <location>
        <position position="125"/>
    </location>
    <ligand>
        <name>Mg(2+)</name>
        <dbReference type="ChEBI" id="CHEBI:18420"/>
    </ligand>
</feature>
<sequence>MAPKVETGELEKTIGTTFKNGDLLTEALTHRSYLNEYPKWRLPHNERLEYLGDAVLELIITEELYEKFPDYPEGQMTVLRAALVNYQRLAKVADDVGLEKFILLSRGEKKDTGKAREVILANAMEALIGALYLDQGIEAPKKFVKKFVWKYLPEIVKTRSYKDAKSELQEIVQEKVKVTPTYKVLEESGPAHKRTFKIGVYFGDKLITDGTGASKQEGELEAAKSALKKYK</sequence>
<dbReference type="GO" id="GO:0006364">
    <property type="term" value="P:rRNA processing"/>
    <property type="evidence" value="ECO:0007669"/>
    <property type="project" value="UniProtKB-UniRule"/>
</dbReference>
<evidence type="ECO:0000256" key="7">
    <source>
        <dbReference type="ARBA" id="ARBA00022801"/>
    </source>
</evidence>
<feature type="domain" description="RNase III" evidence="11">
    <location>
        <begin position="7"/>
        <end position="136"/>
    </location>
</feature>
<keyword evidence="8 9" id="KW-0694">RNA-binding</keyword>
<evidence type="ECO:0000256" key="6">
    <source>
        <dbReference type="ARBA" id="ARBA00022759"/>
    </source>
</evidence>
<dbReference type="SMART" id="SM00535">
    <property type="entry name" value="RIBOc"/>
    <property type="match status" value="1"/>
</dbReference>
<dbReference type="GO" id="GO:0008033">
    <property type="term" value="P:tRNA processing"/>
    <property type="evidence" value="ECO:0007669"/>
    <property type="project" value="UniProtKB-KW"/>
</dbReference>
<accession>A0A1G2CDY9</accession>
<dbReference type="GO" id="GO:0006397">
    <property type="term" value="P:mRNA processing"/>
    <property type="evidence" value="ECO:0007669"/>
    <property type="project" value="UniProtKB-UniRule"/>
</dbReference>
<keyword evidence="6 9" id="KW-0255">Endonuclease</keyword>
<dbReference type="FunFam" id="1.10.1520.10:FF:000001">
    <property type="entry name" value="Ribonuclease 3"/>
    <property type="match status" value="1"/>
</dbReference>
<protein>
    <recommendedName>
        <fullName evidence="9">Ribonuclease 3</fullName>
        <ecNumber evidence="9">3.1.26.3</ecNumber>
    </recommendedName>
    <alternativeName>
        <fullName evidence="9">Ribonuclease III</fullName>
        <shortName evidence="9">RNase III</shortName>
    </alternativeName>
</protein>
<keyword evidence="4 9" id="KW-0507">mRNA processing</keyword>